<dbReference type="InterPro" id="IPR032631">
    <property type="entry name" value="P-type_ATPase_N"/>
</dbReference>
<feature type="region of interest" description="Disordered" evidence="17">
    <location>
        <begin position="1518"/>
        <end position="1538"/>
    </location>
</feature>
<dbReference type="InterPro" id="IPR018303">
    <property type="entry name" value="ATPase_P-typ_P_site"/>
</dbReference>
<dbReference type="GO" id="GO:0000287">
    <property type="term" value="F:magnesium ion binding"/>
    <property type="evidence" value="ECO:0007669"/>
    <property type="project" value="UniProtKB-UniRule"/>
</dbReference>
<evidence type="ECO:0000256" key="6">
    <source>
        <dbReference type="ARBA" id="ARBA00022840"/>
    </source>
</evidence>
<dbReference type="NCBIfam" id="TIGR01652">
    <property type="entry name" value="ATPase-Plipid"/>
    <property type="match status" value="2"/>
</dbReference>
<dbReference type="InterPro" id="IPR006539">
    <property type="entry name" value="P-type_ATPase_IV"/>
</dbReference>
<evidence type="ECO:0000256" key="15">
    <source>
        <dbReference type="PIRSR" id="PIRSR606539-3"/>
    </source>
</evidence>
<evidence type="ECO:0000313" key="21">
    <source>
        <dbReference type="Proteomes" id="UP001316803"/>
    </source>
</evidence>
<feature type="transmembrane region" description="Helical" evidence="16">
    <location>
        <begin position="1377"/>
        <end position="1394"/>
    </location>
</feature>
<feature type="compositionally biased region" description="Polar residues" evidence="17">
    <location>
        <begin position="124"/>
        <end position="133"/>
    </location>
</feature>
<feature type="binding site" evidence="14">
    <location>
        <position position="776"/>
    </location>
    <ligand>
        <name>ATP</name>
        <dbReference type="ChEBI" id="CHEBI:30616"/>
    </ligand>
</feature>
<dbReference type="InterPro" id="IPR023298">
    <property type="entry name" value="ATPase_P-typ_TM_dom_sf"/>
</dbReference>
<dbReference type="InterPro" id="IPR008250">
    <property type="entry name" value="ATPase_P-typ_transduc_dom_A_sf"/>
</dbReference>
<feature type="compositionally biased region" description="Polar residues" evidence="17">
    <location>
        <begin position="943"/>
        <end position="957"/>
    </location>
</feature>
<evidence type="ECO:0000256" key="7">
    <source>
        <dbReference type="ARBA" id="ARBA00022842"/>
    </source>
</evidence>
<evidence type="ECO:0000259" key="19">
    <source>
        <dbReference type="Pfam" id="PF16212"/>
    </source>
</evidence>
<keyword evidence="21" id="KW-1185">Reference proteome</keyword>
<dbReference type="NCBIfam" id="TIGR01494">
    <property type="entry name" value="ATPase_P-type"/>
    <property type="match status" value="1"/>
</dbReference>
<keyword evidence="6 14" id="KW-0067">ATP-binding</keyword>
<dbReference type="InterPro" id="IPR023299">
    <property type="entry name" value="ATPase_P-typ_cyto_dom_N"/>
</dbReference>
<dbReference type="SUPFAM" id="SSF81665">
    <property type="entry name" value="Calcium ATPase, transmembrane domain M"/>
    <property type="match status" value="1"/>
</dbReference>
<feature type="transmembrane region" description="Helical" evidence="16">
    <location>
        <begin position="308"/>
        <end position="327"/>
    </location>
</feature>
<feature type="binding site" evidence="14">
    <location>
        <position position="847"/>
    </location>
    <ligand>
        <name>ATP</name>
        <dbReference type="ChEBI" id="CHEBI:30616"/>
    </ligand>
</feature>
<evidence type="ECO:0000256" key="11">
    <source>
        <dbReference type="ARBA" id="ARBA00034036"/>
    </source>
</evidence>
<keyword evidence="8 16" id="KW-1278">Translocase</keyword>
<evidence type="ECO:0000256" key="2">
    <source>
        <dbReference type="ARBA" id="ARBA00008109"/>
    </source>
</evidence>
<comment type="catalytic activity">
    <reaction evidence="12">
        <text>a 1,2-diacyl-sn-glycero-3-phosphoethanolamine(out) + ATP + H2O = a 1,2-diacyl-sn-glycero-3-phosphoethanolamine(in) + ADP + phosphate + H(+)</text>
        <dbReference type="Rhea" id="RHEA:66132"/>
        <dbReference type="ChEBI" id="CHEBI:15377"/>
        <dbReference type="ChEBI" id="CHEBI:15378"/>
        <dbReference type="ChEBI" id="CHEBI:30616"/>
        <dbReference type="ChEBI" id="CHEBI:43474"/>
        <dbReference type="ChEBI" id="CHEBI:64612"/>
        <dbReference type="ChEBI" id="CHEBI:456216"/>
    </reaction>
    <physiologicalReaction direction="left-to-right" evidence="12">
        <dbReference type="Rhea" id="RHEA:66133"/>
    </physiologicalReaction>
</comment>
<reference evidence="20 21" key="1">
    <citation type="submission" date="2022-12" db="EMBL/GenBank/DDBJ databases">
        <title>Genomic features and morphological characterization of a novel Knufia sp. strain isolated from spacecraft assembly facility.</title>
        <authorList>
            <person name="Teixeira M."/>
            <person name="Chander A.M."/>
            <person name="Stajich J.E."/>
            <person name="Venkateswaran K."/>
        </authorList>
    </citation>
    <scope>NUCLEOTIDE SEQUENCE [LARGE SCALE GENOMIC DNA]</scope>
    <source>
        <strain evidence="20 21">FJI-L2-BK-P2</strain>
    </source>
</reference>
<feature type="binding site" evidence="15">
    <location>
        <position position="637"/>
    </location>
    <ligand>
        <name>Mg(2+)</name>
        <dbReference type="ChEBI" id="CHEBI:18420"/>
    </ligand>
</feature>
<feature type="binding site" evidence="14">
    <location>
        <position position="824"/>
    </location>
    <ligand>
        <name>ATP</name>
        <dbReference type="ChEBI" id="CHEBI:30616"/>
    </ligand>
</feature>
<dbReference type="PANTHER" id="PTHR24092">
    <property type="entry name" value="PROBABLE PHOSPHOLIPID-TRANSPORTING ATPASE"/>
    <property type="match status" value="1"/>
</dbReference>
<feature type="transmembrane region" description="Helical" evidence="16">
    <location>
        <begin position="1452"/>
        <end position="1471"/>
    </location>
</feature>
<feature type="region of interest" description="Disordered" evidence="17">
    <location>
        <begin position="938"/>
        <end position="969"/>
    </location>
</feature>
<keyword evidence="3 16" id="KW-0812">Transmembrane</keyword>
<feature type="compositionally biased region" description="Low complexity" evidence="17">
    <location>
        <begin position="134"/>
        <end position="157"/>
    </location>
</feature>
<dbReference type="InterPro" id="IPR036412">
    <property type="entry name" value="HAD-like_sf"/>
</dbReference>
<keyword evidence="9 16" id="KW-1133">Transmembrane helix</keyword>
<evidence type="ECO:0000256" key="17">
    <source>
        <dbReference type="SAM" id="MobiDB-lite"/>
    </source>
</evidence>
<dbReference type="GO" id="GO:0032456">
    <property type="term" value="P:endocytic recycling"/>
    <property type="evidence" value="ECO:0007669"/>
    <property type="project" value="TreeGrafter"/>
</dbReference>
<dbReference type="PANTHER" id="PTHR24092:SF174">
    <property type="entry name" value="PHOSPHOLIPID-TRANSPORTING ATPASE DNF3-RELATED"/>
    <property type="match status" value="1"/>
</dbReference>
<feature type="binding site" evidence="14">
    <location>
        <position position="637"/>
    </location>
    <ligand>
        <name>ATP</name>
        <dbReference type="ChEBI" id="CHEBI:30616"/>
    </ligand>
</feature>
<dbReference type="Proteomes" id="UP001316803">
    <property type="component" value="Unassembled WGS sequence"/>
</dbReference>
<feature type="transmembrane region" description="Helical" evidence="16">
    <location>
        <begin position="1344"/>
        <end position="1365"/>
    </location>
</feature>
<dbReference type="GO" id="GO:0005802">
    <property type="term" value="C:trans-Golgi network"/>
    <property type="evidence" value="ECO:0007669"/>
    <property type="project" value="TreeGrafter"/>
</dbReference>
<feature type="compositionally biased region" description="Basic and acidic residues" evidence="17">
    <location>
        <begin position="70"/>
        <end position="81"/>
    </location>
</feature>
<evidence type="ECO:0000256" key="1">
    <source>
        <dbReference type="ARBA" id="ARBA00004141"/>
    </source>
</evidence>
<evidence type="ECO:0000256" key="10">
    <source>
        <dbReference type="ARBA" id="ARBA00023136"/>
    </source>
</evidence>
<sequence length="1608" mass="180063">MDGNQGDRAGQNSRGQRAVLRDPEPQDDVMAAPDEHGSIELSQQPPPRVPTWSTDPAAPQHPAARLSSEVTRERSSEDLRELGNTGRSVTTQPTQGGARHHTTARSPRASSRTRDRGYSLRRSLFTQNVQRQNEGSGSVMESSPSSSFSKEGSSPPSKGEKGPTVITIEEANEPPTTRSGKARNLETRGPGESPSYSQWAKQRSRAPQGMRNVFEAIKAFRDRFLGPTEMPHTADGRHVHVNTSTNYHLLDERTGKPYVGNRIRSCKYNLWNFFPKQLVAQFSKLANFYFLIVSILQMIPGLSTTGTYTTIVPLLIFIGISMAKEGYEDIRRNKLDKEENERETLVLNEAALRTQLQGSVDSGILGSNTAAWTRTRWQDVAMGNVVLLERDSAVPADIIVLYVSGTEGVAHIETKSLDGETNLKNKKPLEAVSQHCSTEADIARLEADFVVEDPNLDLYRFDGRVTVAGQTLPLTLSEVIYRGSIIRNTPSAIGLVVKTGEECTSRMNATKDPRVKAPTLQSKVNRIVILVAGLVALISIVETIGYLRWKPIENGSWYLDEADVPLGQIWTSFLIMFNTMLPLSLYVSLEIVKVAQMFMMKEDIDIFDAESDIPMEPRTSTLNEELGQVSYIFSDKTGTLTNNSMKFRKMSVAGTAWLHDLDLLEEAEGSVKLRHKKRNIKGKQKQSNRKHVRREPELHTESPQALAAPKEVQVSVTAYSRTCKTDDLLEYLYRRPQSLFAKKVRWFILALALCHTCIPEKNDEGEVSFQASSPDEMALVTAAQDLGFIVTDRQSNTMTVKTFPKGDSDDPVFETYQILDAIEFSSARKRMSIVVRLPDGRICLFTKGADTTIRNLLRQRDMATRFVEDIRRKSEARKSIEAQLAIQRHSFQLGKTSLAGLSRSSAAGRQSSVSFGRKRSMRESVDLWLTEREGATKPRPSNVYYTPRQSSSVSPHSTDGARMSADSRQSSFQHHHLDDLIDESIVLDDEAVFQRCFNHIDDFATEGLRTLVYGHRFIPEEEYIEWKEIYHAAATSLTDRQTKIEKAAESIERNLELTGATAIEDKLQAGVPDAIERFRRAGIKMWMLTGDKRETAINIGHSCRLIKDFSNLMVVDHESDALAERIANCVDEVRGGRHAHSVLVIDGQTLTVVDSDPSLKALFTELAIATDSVICCRASPSQKAGLVRTIRTKVKGSVTLAVGDGANDIAMIQEAHLGIGIAGKEGLQAARTADYSIAQFRFLLKLSLVHGRWNYVRVCRYTLGTFWKEMIFYLVQATYQRWNGYTGTSLYEPWSLSMFNTLFTSLPVIFMGVFEKDLAPATLLAVPELYSLGQQNRGFNVKLYACWALIGALEAMMVHFIMWGIYGEALFTRDNGLFAMGALAYTACVTLISLKLQFFELHNKSVMAGVAIFLSVGGWWLWNLVLSEVYSSDENIYFVKGGLVHSFGTNPLWWLTLILIVLTVSVSEILMKAVKTIYFPNDVETFQVYERDIEIKKRFEESAADLLQQGWNRGTKKSSLDIAREEEEQARREAEVQDILDRPRTMDAPPTATGEPPVVIRKRQSWQAVDLEMIPTQQEVAPQPTRKSVDVGELFSKGYGMVRKDSMK</sequence>
<gene>
    <name evidence="20" type="primary">DNF3</name>
    <name evidence="20" type="ORF">OHC33_007688</name>
</gene>
<feature type="binding site" evidence="14">
    <location>
        <position position="636"/>
    </location>
    <ligand>
        <name>ATP</name>
        <dbReference type="ChEBI" id="CHEBI:30616"/>
    </ligand>
</feature>
<dbReference type="GO" id="GO:0006892">
    <property type="term" value="P:post-Golgi vesicle-mediated transport"/>
    <property type="evidence" value="ECO:0007669"/>
    <property type="project" value="TreeGrafter"/>
</dbReference>
<keyword evidence="7 15" id="KW-0460">Magnesium</keyword>
<keyword evidence="10 16" id="KW-0472">Membrane</keyword>
<feature type="transmembrane region" description="Helical" evidence="16">
    <location>
        <begin position="527"/>
        <end position="549"/>
    </location>
</feature>
<dbReference type="EMBL" id="JAKLMC020000021">
    <property type="protein sequence ID" value="KAK5951270.1"/>
    <property type="molecule type" value="Genomic_DNA"/>
</dbReference>
<dbReference type="GO" id="GO:0140326">
    <property type="term" value="F:ATPase-coupled intramembrane lipid transporter activity"/>
    <property type="evidence" value="ECO:0007669"/>
    <property type="project" value="UniProtKB-EC"/>
</dbReference>
<feature type="region of interest" description="Disordered" evidence="17">
    <location>
        <begin position="676"/>
        <end position="706"/>
    </location>
</feature>
<accession>A0AAN8EK00</accession>
<organism evidence="20 21">
    <name type="scientific">Knufia fluminis</name>
    <dbReference type="NCBI Taxonomy" id="191047"/>
    <lineage>
        <taxon>Eukaryota</taxon>
        <taxon>Fungi</taxon>
        <taxon>Dikarya</taxon>
        <taxon>Ascomycota</taxon>
        <taxon>Pezizomycotina</taxon>
        <taxon>Eurotiomycetes</taxon>
        <taxon>Chaetothyriomycetidae</taxon>
        <taxon>Chaetothyriales</taxon>
        <taxon>Trichomeriaceae</taxon>
        <taxon>Knufia</taxon>
    </lineage>
</organism>
<dbReference type="Gene3D" id="3.40.50.1000">
    <property type="entry name" value="HAD superfamily/HAD-like"/>
    <property type="match status" value="1"/>
</dbReference>
<dbReference type="GO" id="GO:0005886">
    <property type="term" value="C:plasma membrane"/>
    <property type="evidence" value="ECO:0007669"/>
    <property type="project" value="TreeGrafter"/>
</dbReference>
<dbReference type="GO" id="GO:0005524">
    <property type="term" value="F:ATP binding"/>
    <property type="evidence" value="ECO:0007669"/>
    <property type="project" value="UniProtKB-UniRule"/>
</dbReference>
<dbReference type="Pfam" id="PF13246">
    <property type="entry name" value="Cation_ATPase"/>
    <property type="match status" value="1"/>
</dbReference>
<dbReference type="InterPro" id="IPR001757">
    <property type="entry name" value="P_typ_ATPase"/>
</dbReference>
<feature type="transmembrane region" description="Helical" evidence="16">
    <location>
        <begin position="1406"/>
        <end position="1422"/>
    </location>
</feature>
<name>A0AAN8EK00_9EURO</name>
<feature type="compositionally biased region" description="Basic residues" evidence="17">
    <location>
        <begin position="676"/>
        <end position="693"/>
    </location>
</feature>
<comment type="cofactor">
    <cofactor evidence="15">
        <name>Mg(2+)</name>
        <dbReference type="ChEBI" id="CHEBI:18420"/>
    </cofactor>
</comment>
<dbReference type="InterPro" id="IPR023214">
    <property type="entry name" value="HAD_sf"/>
</dbReference>
<evidence type="ECO:0000256" key="14">
    <source>
        <dbReference type="PIRSR" id="PIRSR606539-2"/>
    </source>
</evidence>
<dbReference type="SUPFAM" id="SSF81653">
    <property type="entry name" value="Calcium ATPase, transduction domain A"/>
    <property type="match status" value="1"/>
</dbReference>
<evidence type="ECO:0000256" key="3">
    <source>
        <dbReference type="ARBA" id="ARBA00022692"/>
    </source>
</evidence>
<comment type="caution">
    <text evidence="20">The sequence shown here is derived from an EMBL/GenBank/DDBJ whole genome shotgun (WGS) entry which is preliminary data.</text>
</comment>
<evidence type="ECO:0000256" key="13">
    <source>
        <dbReference type="PIRSR" id="PIRSR606539-1"/>
    </source>
</evidence>
<evidence type="ECO:0000256" key="8">
    <source>
        <dbReference type="ARBA" id="ARBA00022967"/>
    </source>
</evidence>
<feature type="binding site" evidence="15">
    <location>
        <position position="635"/>
    </location>
    <ligand>
        <name>Mg(2+)</name>
        <dbReference type="ChEBI" id="CHEBI:18420"/>
    </ligand>
</feature>
<evidence type="ECO:0000256" key="5">
    <source>
        <dbReference type="ARBA" id="ARBA00022741"/>
    </source>
</evidence>
<feature type="compositionally biased region" description="Polar residues" evidence="17">
    <location>
        <begin position="85"/>
        <end position="95"/>
    </location>
</feature>
<dbReference type="GO" id="GO:0045332">
    <property type="term" value="P:phospholipid translocation"/>
    <property type="evidence" value="ECO:0007669"/>
    <property type="project" value="TreeGrafter"/>
</dbReference>
<comment type="similarity">
    <text evidence="2 16">Belongs to the cation transport ATPase (P-type) (TC 3.A.3) family. Type IV subfamily.</text>
</comment>
<evidence type="ECO:0000256" key="9">
    <source>
        <dbReference type="ARBA" id="ARBA00022989"/>
    </source>
</evidence>
<feature type="domain" description="P-type ATPase N-terminal" evidence="18">
    <location>
        <begin position="253"/>
        <end position="311"/>
    </location>
</feature>
<feature type="transmembrane region" description="Helical" evidence="16">
    <location>
        <begin position="569"/>
        <end position="592"/>
    </location>
</feature>
<dbReference type="Gene3D" id="3.40.1110.10">
    <property type="entry name" value="Calcium-transporting ATPase, cytoplasmic domain N"/>
    <property type="match status" value="1"/>
</dbReference>
<dbReference type="PROSITE" id="PS00154">
    <property type="entry name" value="ATPASE_E1_E2"/>
    <property type="match status" value="1"/>
</dbReference>
<evidence type="ECO:0000259" key="18">
    <source>
        <dbReference type="Pfam" id="PF16209"/>
    </source>
</evidence>
<feature type="active site" description="4-aspartylphosphate intermediate" evidence="13">
    <location>
        <position position="635"/>
    </location>
</feature>
<protein>
    <recommendedName>
        <fullName evidence="16">Phospholipid-transporting ATPase</fullName>
        <ecNumber evidence="16">7.6.2.1</ecNumber>
    </recommendedName>
</protein>
<evidence type="ECO:0000313" key="20">
    <source>
        <dbReference type="EMBL" id="KAK5951270.1"/>
    </source>
</evidence>
<comment type="catalytic activity">
    <reaction evidence="11 16">
        <text>ATP + H2O + phospholipidSide 1 = ADP + phosphate + phospholipidSide 2.</text>
        <dbReference type="EC" id="7.6.2.1"/>
    </reaction>
</comment>
<dbReference type="GO" id="GO:0016887">
    <property type="term" value="F:ATP hydrolysis activity"/>
    <property type="evidence" value="ECO:0007669"/>
    <property type="project" value="InterPro"/>
</dbReference>
<dbReference type="SUPFAM" id="SSF56784">
    <property type="entry name" value="HAD-like"/>
    <property type="match status" value="1"/>
</dbReference>
<feature type="domain" description="P-type ATPase C-terminal" evidence="19">
    <location>
        <begin position="1230"/>
        <end position="1481"/>
    </location>
</feature>
<keyword evidence="4 15" id="KW-0479">Metal-binding</keyword>
<dbReference type="Pfam" id="PF16212">
    <property type="entry name" value="PhoLip_ATPase_C"/>
    <property type="match status" value="1"/>
</dbReference>
<comment type="subcellular location">
    <subcellularLocation>
        <location evidence="1 16">Membrane</location>
        <topology evidence="1 16">Multi-pass membrane protein</topology>
    </subcellularLocation>
</comment>
<dbReference type="Pfam" id="PF16209">
    <property type="entry name" value="PhoLip_ATPase_N"/>
    <property type="match status" value="1"/>
</dbReference>
<dbReference type="EC" id="7.6.2.1" evidence="16"/>
<keyword evidence="5 14" id="KW-0547">Nucleotide-binding</keyword>
<evidence type="ECO:0000256" key="12">
    <source>
        <dbReference type="ARBA" id="ARBA00049128"/>
    </source>
</evidence>
<dbReference type="FunFam" id="3.40.50.1000:FF:000172">
    <property type="entry name" value="Phospholipid-transporting ATPase"/>
    <property type="match status" value="1"/>
</dbReference>
<feature type="region of interest" description="Disordered" evidence="17">
    <location>
        <begin position="1"/>
        <end position="204"/>
    </location>
</feature>
<feature type="binding site" evidence="14">
    <location>
        <position position="635"/>
    </location>
    <ligand>
        <name>ATP</name>
        <dbReference type="ChEBI" id="CHEBI:30616"/>
    </ligand>
</feature>
<evidence type="ECO:0000256" key="16">
    <source>
        <dbReference type="RuleBase" id="RU362033"/>
    </source>
</evidence>
<dbReference type="Gene3D" id="2.70.150.10">
    <property type="entry name" value="Calcium-transporting ATPase, cytoplasmic transduction domain A"/>
    <property type="match status" value="1"/>
</dbReference>
<evidence type="ECO:0000256" key="4">
    <source>
        <dbReference type="ARBA" id="ARBA00022723"/>
    </source>
</evidence>
<proteinExistence type="inferred from homology"/>
<dbReference type="PRINTS" id="PR00119">
    <property type="entry name" value="CATATPASE"/>
</dbReference>
<dbReference type="InterPro" id="IPR032630">
    <property type="entry name" value="P_typ_ATPase_c"/>
</dbReference>
<dbReference type="SUPFAM" id="SSF81660">
    <property type="entry name" value="Metal cation-transporting ATPase, ATP-binding domain N"/>
    <property type="match status" value="1"/>
</dbReference>